<evidence type="ECO:0000256" key="8">
    <source>
        <dbReference type="ARBA" id="ARBA00023136"/>
    </source>
</evidence>
<dbReference type="Pfam" id="PF12019">
    <property type="entry name" value="GspH"/>
    <property type="match status" value="1"/>
</dbReference>
<proteinExistence type="inferred from homology"/>
<keyword evidence="6 11" id="KW-0812">Transmembrane</keyword>
<keyword evidence="7 11" id="KW-1133">Transmembrane helix</keyword>
<evidence type="ECO:0000256" key="3">
    <source>
        <dbReference type="ARBA" id="ARBA00022475"/>
    </source>
</evidence>
<keyword evidence="5" id="KW-0997">Cell inner membrane</keyword>
<dbReference type="PROSITE" id="PS00409">
    <property type="entry name" value="PROKAR_NTER_METHYL"/>
    <property type="match status" value="1"/>
</dbReference>
<dbReference type="EMBL" id="JAAMOW010000008">
    <property type="protein sequence ID" value="NGY06277.1"/>
    <property type="molecule type" value="Genomic_DNA"/>
</dbReference>
<dbReference type="Proteomes" id="UP000472676">
    <property type="component" value="Unassembled WGS sequence"/>
</dbReference>
<dbReference type="InterPro" id="IPR012902">
    <property type="entry name" value="N_methyl_site"/>
</dbReference>
<evidence type="ECO:0000256" key="4">
    <source>
        <dbReference type="ARBA" id="ARBA00022481"/>
    </source>
</evidence>
<dbReference type="InterPro" id="IPR022346">
    <property type="entry name" value="T2SS_GspH"/>
</dbReference>
<keyword evidence="3" id="KW-1003">Cell membrane</keyword>
<evidence type="ECO:0000256" key="2">
    <source>
        <dbReference type="ARBA" id="ARBA00021549"/>
    </source>
</evidence>
<gene>
    <name evidence="13" type="ORF">G7Y85_16005</name>
</gene>
<comment type="subcellular location">
    <subcellularLocation>
        <location evidence="1">Cell inner membrane</location>
        <topology evidence="1">Single-pass membrane protein</topology>
    </subcellularLocation>
</comment>
<evidence type="ECO:0000256" key="7">
    <source>
        <dbReference type="ARBA" id="ARBA00022989"/>
    </source>
</evidence>
<dbReference type="RefSeq" id="WP_166259726.1">
    <property type="nucleotide sequence ID" value="NZ_JAAMOW010000008.1"/>
</dbReference>
<feature type="transmembrane region" description="Helical" evidence="11">
    <location>
        <begin position="21"/>
        <end position="39"/>
    </location>
</feature>
<dbReference type="Pfam" id="PF07963">
    <property type="entry name" value="N_methyl"/>
    <property type="match status" value="1"/>
</dbReference>
<evidence type="ECO:0000313" key="14">
    <source>
        <dbReference type="Proteomes" id="UP000472676"/>
    </source>
</evidence>
<evidence type="ECO:0000256" key="9">
    <source>
        <dbReference type="ARBA" id="ARBA00025772"/>
    </source>
</evidence>
<dbReference type="InterPro" id="IPR018247">
    <property type="entry name" value="EF_Hand_1_Ca_BS"/>
</dbReference>
<protein>
    <recommendedName>
        <fullName evidence="2">Type II secretion system protein H</fullName>
    </recommendedName>
    <alternativeName>
        <fullName evidence="10">General secretion pathway protein H</fullName>
    </alternativeName>
</protein>
<name>A0A6M2BWJ0_9GAMM</name>
<feature type="domain" description="General secretion pathway GspH" evidence="12">
    <location>
        <begin position="51"/>
        <end position="161"/>
    </location>
</feature>
<evidence type="ECO:0000256" key="6">
    <source>
        <dbReference type="ARBA" id="ARBA00022692"/>
    </source>
</evidence>
<accession>A0A6M2BWJ0</accession>
<dbReference type="GO" id="GO:0015627">
    <property type="term" value="C:type II protein secretion system complex"/>
    <property type="evidence" value="ECO:0007669"/>
    <property type="project" value="InterPro"/>
</dbReference>
<keyword evidence="8 11" id="KW-0472">Membrane</keyword>
<dbReference type="GO" id="GO:0015628">
    <property type="term" value="P:protein secretion by the type II secretion system"/>
    <property type="evidence" value="ECO:0007669"/>
    <property type="project" value="InterPro"/>
</dbReference>
<evidence type="ECO:0000259" key="12">
    <source>
        <dbReference type="Pfam" id="PF12019"/>
    </source>
</evidence>
<dbReference type="Gene3D" id="3.55.40.10">
    <property type="entry name" value="minor pseudopilin epsh domain"/>
    <property type="match status" value="1"/>
</dbReference>
<reference evidence="13 14" key="1">
    <citation type="journal article" date="2014" name="Int. J. Syst. Evol. Microbiol.">
        <title>Solimonas terrae sp. nov., isolated from soil.</title>
        <authorList>
            <person name="Kim S.J."/>
            <person name="Moon J.Y."/>
            <person name="Weon H.Y."/>
            <person name="Ahn J.H."/>
            <person name="Chen W.M."/>
            <person name="Kwon S.W."/>
        </authorList>
    </citation>
    <scope>NUCLEOTIDE SEQUENCE [LARGE SCALE GENOMIC DNA]</scope>
    <source>
        <strain evidence="13 14">KIS83-12</strain>
    </source>
</reference>
<keyword evidence="4" id="KW-0488">Methylation</keyword>
<dbReference type="NCBIfam" id="TIGR02532">
    <property type="entry name" value="IV_pilin_GFxxxE"/>
    <property type="match status" value="1"/>
</dbReference>
<evidence type="ECO:0000256" key="1">
    <source>
        <dbReference type="ARBA" id="ARBA00004377"/>
    </source>
</evidence>
<evidence type="ECO:0000256" key="11">
    <source>
        <dbReference type="SAM" id="Phobius"/>
    </source>
</evidence>
<dbReference type="AlphaFoldDB" id="A0A6M2BWJ0"/>
<dbReference type="PROSITE" id="PS00018">
    <property type="entry name" value="EF_HAND_1"/>
    <property type="match status" value="1"/>
</dbReference>
<evidence type="ECO:0000256" key="5">
    <source>
        <dbReference type="ARBA" id="ARBA00022519"/>
    </source>
</evidence>
<sequence length="192" mass="20555">MCNGRLRQQRSAQRGLTLIELVIGVVIASITLSIAVPTFDHVMAQNRRAVTANRLLAALVTARETAISRNTPVTFCAGNPSEGCHGDWRLHEWMVFVDADHDGQVDAGEFVKTVDSLSSSVRVGISGNGPFRHAVIFEPSGAAQTPSGAFAAGRLRICASKPMQDEATDLVLIGSGRIEPESRDFPDGCRAI</sequence>
<evidence type="ECO:0000313" key="13">
    <source>
        <dbReference type="EMBL" id="NGY06277.1"/>
    </source>
</evidence>
<keyword evidence="14" id="KW-1185">Reference proteome</keyword>
<organism evidence="13 14">
    <name type="scientific">Solimonas terrae</name>
    <dbReference type="NCBI Taxonomy" id="1396819"/>
    <lineage>
        <taxon>Bacteria</taxon>
        <taxon>Pseudomonadati</taxon>
        <taxon>Pseudomonadota</taxon>
        <taxon>Gammaproteobacteria</taxon>
        <taxon>Nevskiales</taxon>
        <taxon>Nevskiaceae</taxon>
        <taxon>Solimonas</taxon>
    </lineage>
</organism>
<comment type="similarity">
    <text evidence="9">Belongs to the GSP H family.</text>
</comment>
<comment type="caution">
    <text evidence="13">The sequence shown here is derived from an EMBL/GenBank/DDBJ whole genome shotgun (WGS) entry which is preliminary data.</text>
</comment>
<evidence type="ECO:0000256" key="10">
    <source>
        <dbReference type="ARBA" id="ARBA00030775"/>
    </source>
</evidence>
<dbReference type="SUPFAM" id="SSF54523">
    <property type="entry name" value="Pili subunits"/>
    <property type="match status" value="1"/>
</dbReference>
<dbReference type="InterPro" id="IPR045584">
    <property type="entry name" value="Pilin-like"/>
</dbReference>
<dbReference type="GO" id="GO:0005886">
    <property type="term" value="C:plasma membrane"/>
    <property type="evidence" value="ECO:0007669"/>
    <property type="project" value="UniProtKB-SubCell"/>
</dbReference>